<feature type="coiled-coil region" evidence="1">
    <location>
        <begin position="644"/>
        <end position="698"/>
    </location>
</feature>
<evidence type="ECO:0000313" key="4">
    <source>
        <dbReference type="Proteomes" id="UP000317332"/>
    </source>
</evidence>
<evidence type="ECO:0000256" key="2">
    <source>
        <dbReference type="SAM" id="MobiDB-lite"/>
    </source>
</evidence>
<reference evidence="3 4" key="1">
    <citation type="submission" date="2019-06" db="EMBL/GenBank/DDBJ databases">
        <title>Flavobacteriaceae Paucihalobacterium erythroidium CWB-1, complete genome.</title>
        <authorList>
            <person name="Wu S."/>
        </authorList>
    </citation>
    <scope>NUCLEOTIDE SEQUENCE [LARGE SCALE GENOMIC DNA]</scope>
    <source>
        <strain evidence="3 4">CWB-1</strain>
    </source>
</reference>
<evidence type="ECO:0000313" key="3">
    <source>
        <dbReference type="EMBL" id="TPV32869.1"/>
    </source>
</evidence>
<dbReference type="OrthoDB" id="5422202at2"/>
<feature type="compositionally biased region" description="Low complexity" evidence="2">
    <location>
        <begin position="22"/>
        <end position="47"/>
    </location>
</feature>
<dbReference type="AlphaFoldDB" id="A0A506PGX0"/>
<gene>
    <name evidence="3" type="ORF">FJ651_11220</name>
</gene>
<sequence>MLEKDNLQNADGQEDTIKNEVSENPVENSESEVEISSTSTTEGESIENVADSELAENTLANDDNDLGGEVEEMQVDDNTSQVDTASANDDNDDDSDESEDDDEEHEETDLDHVGSIAAANAEDSEDETNAERHEIEEIDYHALSLEQLVKEFENLVASRKIQTIRKPVNEIKSEFNQKYKALYEEKKEEFVNEGGNEIDFYFQSDIKNSFNVVYRDYKGKLNTYHKELERNLNANLENRLHIIEEIKGLINVEENINTTYKHFKDLQEQWRHAGPIPRNHYNDVWNTYHHHVEIFYDFLHLNRDLRDMDFKHNLEEKRKVIKRAEELGEIGDINLAFRELQLLHKIWKEELGPVDREYRDEIWEQFSAATKVIHDKRQDYLNNLEQAFEDNLVVKKDIIAKIEAIAKKDIKNHNGWQQGIKEIEALREAFFTAGRVPRANNQECWNEFKAAVRSFNRAKNAYYKGLKKDQFDNLQKKLDLIKIAEDNKDSTDFETVTPLMKNIQNQWKDIGHVPRKDSNKVWKQFKSACNYYFDRLHDKQREADKELYDAFDKKNELLKKLKSFELTEDIQKDKKKVQEIIDAWKSIGHVPNNKRFIEGKFNKVLDGIFKKLKIDSSKAEMIKYENKLESLSNPDDTRALDNERSFIRKKIDEIKSEINQLENNLMFFSDTNSDNPLVQEVHKNIAKQKEVLETWKQKLVKIKDMY</sequence>
<feature type="region of interest" description="Disordered" evidence="2">
    <location>
        <begin position="1"/>
        <end position="131"/>
    </location>
</feature>
<evidence type="ECO:0000256" key="1">
    <source>
        <dbReference type="SAM" id="Coils"/>
    </source>
</evidence>
<keyword evidence="4" id="KW-1185">Reference proteome</keyword>
<dbReference type="RefSeq" id="WP_140990616.1">
    <property type="nucleotide sequence ID" value="NZ_VHIQ01000005.1"/>
</dbReference>
<feature type="compositionally biased region" description="Acidic residues" evidence="2">
    <location>
        <begin position="62"/>
        <end position="75"/>
    </location>
</feature>
<dbReference type="EMBL" id="VHIQ01000005">
    <property type="protein sequence ID" value="TPV32869.1"/>
    <property type="molecule type" value="Genomic_DNA"/>
</dbReference>
<dbReference type="Pfam" id="PF03993">
    <property type="entry name" value="DUF349"/>
    <property type="match status" value="5"/>
</dbReference>
<comment type="caution">
    <text evidence="3">The sequence shown here is derived from an EMBL/GenBank/DDBJ whole genome shotgun (WGS) entry which is preliminary data.</text>
</comment>
<protein>
    <submittedName>
        <fullName evidence="3">DUF349 domain-containing protein</fullName>
    </submittedName>
</protein>
<keyword evidence="1" id="KW-0175">Coiled coil</keyword>
<proteinExistence type="predicted"/>
<accession>A0A506PGX0</accession>
<dbReference type="InterPro" id="IPR007139">
    <property type="entry name" value="DUF349"/>
</dbReference>
<feature type="compositionally biased region" description="Acidic residues" evidence="2">
    <location>
        <begin position="89"/>
        <end position="109"/>
    </location>
</feature>
<name>A0A506PGX0_9FLAO</name>
<dbReference type="Proteomes" id="UP000317332">
    <property type="component" value="Unassembled WGS sequence"/>
</dbReference>
<organism evidence="3 4">
    <name type="scientific">Paucihalobacter ruber</name>
    <dbReference type="NCBI Taxonomy" id="2567861"/>
    <lineage>
        <taxon>Bacteria</taxon>
        <taxon>Pseudomonadati</taxon>
        <taxon>Bacteroidota</taxon>
        <taxon>Flavobacteriia</taxon>
        <taxon>Flavobacteriales</taxon>
        <taxon>Flavobacteriaceae</taxon>
        <taxon>Paucihalobacter</taxon>
    </lineage>
</organism>